<evidence type="ECO:0000313" key="1">
    <source>
        <dbReference type="EMBL" id="ADP84316.1"/>
    </source>
</evidence>
<keyword evidence="2" id="KW-1185">Reference proteome</keyword>
<dbReference type="KEGG" id="fri:FraEuI1c_6332"/>
<dbReference type="Gene3D" id="3.40.190.10">
    <property type="entry name" value="Periplasmic binding protein-like II"/>
    <property type="match status" value="1"/>
</dbReference>
<accession>E3J5T5</accession>
<dbReference type="EMBL" id="CP002299">
    <property type="protein sequence ID" value="ADP84316.1"/>
    <property type="molecule type" value="Genomic_DNA"/>
</dbReference>
<sequence length="473" mass="48317">MIRIDSSGGRGPRLRGRVVGARVTLPAVTLPALCAAVALSLTAAACGGGGSSGVPDLRPTARAASAGVNGVNGATASPECASKVKTLSFYGVAQLSDVAKSAKAYMEKAHPGLTVQLNSTAGNYVQLVQQISADKAAGKQTDVAVAGFDLLPVFAKQLGAQELSPSLLRSTYDQRFLKLGQVDGKQIGIPDQVSMPVLAYNADVLAKAGVDPKTLATTDGVLAAAAKIKAADPSIQPIDLPTGQQFGQWYLSTLASSKGTLVQNANGTPNLNNPNVIAAAQFLAKVGSYGPQSDDPTQNGLLRFGIQKQTAMVGATIASIGAGIKYIQSQGAKGFKFGVMPFPTLPGGKQAPIAGGNALTVLATDKCQKEMATEMVVAMLSPDVVAASVEAVSYLPVDTAAATQLAGFYQQFPELVQFKDLGGSLVAAPAWPGARGGEVPQALTDQVIHVMKGTDPATAMRDAQATATQLTAS</sequence>
<dbReference type="PANTHER" id="PTHR43649:SF12">
    <property type="entry name" value="DIACETYLCHITOBIOSE BINDING PROTEIN DASA"/>
    <property type="match status" value="1"/>
</dbReference>
<organism evidence="1 2">
    <name type="scientific">Pseudofrankia inefficax (strain DSM 45817 / CECT 9037 / DDB 130130 / EuI1c)</name>
    <name type="common">Frankia inefficax</name>
    <dbReference type="NCBI Taxonomy" id="298654"/>
    <lineage>
        <taxon>Bacteria</taxon>
        <taxon>Bacillati</taxon>
        <taxon>Actinomycetota</taxon>
        <taxon>Actinomycetes</taxon>
        <taxon>Frankiales</taxon>
        <taxon>Frankiaceae</taxon>
        <taxon>Pseudofrankia</taxon>
    </lineage>
</organism>
<dbReference type="InterPro" id="IPR050490">
    <property type="entry name" value="Bact_solute-bd_prot1"/>
</dbReference>
<dbReference type="Pfam" id="PF13416">
    <property type="entry name" value="SBP_bac_8"/>
    <property type="match status" value="1"/>
</dbReference>
<gene>
    <name evidence="1" type="ordered locus">FraEuI1c_6332</name>
</gene>
<dbReference type="HOGENOM" id="CLU_564697_0_0_11"/>
<dbReference type="Proteomes" id="UP000002484">
    <property type="component" value="Chromosome"/>
</dbReference>
<name>E3J5T5_PSEI1</name>
<dbReference type="InParanoid" id="E3J5T5"/>
<dbReference type="eggNOG" id="COG1653">
    <property type="taxonomic scope" value="Bacteria"/>
</dbReference>
<proteinExistence type="predicted"/>
<evidence type="ECO:0000313" key="2">
    <source>
        <dbReference type="Proteomes" id="UP000002484"/>
    </source>
</evidence>
<dbReference type="STRING" id="298654.FraEuI1c_6332"/>
<reference evidence="1 2" key="1">
    <citation type="submission" date="2010-10" db="EMBL/GenBank/DDBJ databases">
        <title>Complete sequence of Frankia sp. EuI1c.</title>
        <authorList>
            <consortium name="US DOE Joint Genome Institute"/>
            <person name="Lucas S."/>
            <person name="Copeland A."/>
            <person name="Lapidus A."/>
            <person name="Cheng J.-F."/>
            <person name="Bruce D."/>
            <person name="Goodwin L."/>
            <person name="Pitluck S."/>
            <person name="Chertkov O."/>
            <person name="Detter J.C."/>
            <person name="Han C."/>
            <person name="Tapia R."/>
            <person name="Land M."/>
            <person name="Hauser L."/>
            <person name="Jeffries C."/>
            <person name="Kyrpides N."/>
            <person name="Ivanova N."/>
            <person name="Mikhailova N."/>
            <person name="Beauchemin N."/>
            <person name="Sen A."/>
            <person name="Sur S.A."/>
            <person name="Gtari M."/>
            <person name="Wall L."/>
            <person name="Tisa L."/>
            <person name="Woyke T."/>
        </authorList>
    </citation>
    <scope>NUCLEOTIDE SEQUENCE [LARGE SCALE GENOMIC DNA]</scope>
    <source>
        <strain evidence="2">DSM 45817 / CECT 9037 / EuI1c</strain>
    </source>
</reference>
<dbReference type="InterPro" id="IPR006059">
    <property type="entry name" value="SBP"/>
</dbReference>
<dbReference type="AlphaFoldDB" id="E3J5T5"/>
<protein>
    <submittedName>
        <fullName evidence="1">Extracellular solute-binding protein family 1</fullName>
    </submittedName>
</protein>
<dbReference type="PANTHER" id="PTHR43649">
    <property type="entry name" value="ARABINOSE-BINDING PROTEIN-RELATED"/>
    <property type="match status" value="1"/>
</dbReference>
<dbReference type="SUPFAM" id="SSF53850">
    <property type="entry name" value="Periplasmic binding protein-like II"/>
    <property type="match status" value="1"/>
</dbReference>